<evidence type="ECO:0000313" key="5">
    <source>
        <dbReference type="EMBL" id="KAF3799684.1"/>
    </source>
</evidence>
<reference evidence="5" key="2">
    <citation type="submission" date="2020-03" db="EMBL/GenBank/DDBJ databases">
        <authorList>
            <person name="Fu F.-F."/>
            <person name="Chen J."/>
        </authorList>
    </citation>
    <scope>NUCLEOTIDE SEQUENCE</scope>
    <source>
        <strain evidence="5">Lc1</strain>
    </source>
</reference>
<accession>A0A8H4FG27</accession>
<dbReference type="PROSITE" id="PS00122">
    <property type="entry name" value="CARBOXYLESTERASE_B_1"/>
    <property type="match status" value="1"/>
</dbReference>
<dbReference type="GO" id="GO:0016787">
    <property type="term" value="F:hydrolase activity"/>
    <property type="evidence" value="ECO:0007669"/>
    <property type="project" value="UniProtKB-KW"/>
</dbReference>
<evidence type="ECO:0000313" key="6">
    <source>
        <dbReference type="Proteomes" id="UP000613401"/>
    </source>
</evidence>
<dbReference type="RefSeq" id="XP_045258844.1">
    <property type="nucleotide sequence ID" value="XM_045401060.1"/>
</dbReference>
<reference evidence="5" key="1">
    <citation type="journal article" date="2020" name="Phytopathology">
        <title>Genome sequence and comparative analysis of Colletotrichum gloeosporioides isolated from Liriodendron leaves.</title>
        <authorList>
            <person name="Fu F.F."/>
            <person name="Hao Z."/>
            <person name="Wang P."/>
            <person name="Lu Y."/>
            <person name="Xue L.J."/>
            <person name="Wei G."/>
            <person name="Tian Y."/>
            <person name="Baishi H."/>
            <person name="Xu H."/>
            <person name="Shi J."/>
            <person name="Cheng T."/>
            <person name="Wang G."/>
            <person name="Yi Y."/>
            <person name="Chen J."/>
        </authorList>
    </citation>
    <scope>NUCLEOTIDE SEQUENCE</scope>
    <source>
        <strain evidence="5">Lc1</strain>
    </source>
</reference>
<dbReference type="InterPro" id="IPR002018">
    <property type="entry name" value="CarbesteraseB"/>
</dbReference>
<dbReference type="SUPFAM" id="SSF53474">
    <property type="entry name" value="alpha/beta-Hydrolases"/>
    <property type="match status" value="1"/>
</dbReference>
<feature type="domain" description="Carboxylesterase type B" evidence="4">
    <location>
        <begin position="29"/>
        <end position="524"/>
    </location>
</feature>
<sequence>MLVNSIRRACLPHTHTHSLPKMGSKVEDHPSVTIAQGTVVGTVVTEAIPRPIEAFRGIPYAQPPTGDRRFRPPVKVEPSTATIDASKFGAVAPGKQLFPGGPKFEYSEDCLTANVFRPQGAGKKDLLPVGVYIHGGAFNRGTAMMHNTPSFLANSGQDLVAVSFNYRIGALGFLPSTMSYEQGALNLGLKDQLLLLEWVRDNIAAFGGDPSNVTLFGISAGAHSIGHILMHDEGQSAPLFHKVILQSGASTSRAVRPYSAPIHEAQFADFLAACACPPGLSSADTFAFLRAAPTETVQAAQIAVFDKYNPSLRWAFQPVVDGDIIPRAPMESWRLNKWRKVPIMTGFNRNEGSIYISKKVARSDEFTSFFADLLPLLSADDVATIDALYPDPLTVADSPYEEQLEGTGAQYRRLEVAYGQYAYVAPVRQTAELASKATSEPVYLYQWGLESSLLDRARHGENMYYETCEPNRTGISAAQKELCLTYNAYITSFIATGDPNAVKGSAPERPAWERYSAEGTPKAMVFGEENKELVGGEAGVPARLHDDTWARKESEFWWSKVDVSQQ</sequence>
<gene>
    <name evidence="5" type="ORF">GCG54_00000929</name>
</gene>
<evidence type="ECO:0000256" key="3">
    <source>
        <dbReference type="RuleBase" id="RU361235"/>
    </source>
</evidence>
<evidence type="ECO:0000256" key="1">
    <source>
        <dbReference type="ARBA" id="ARBA00005964"/>
    </source>
</evidence>
<dbReference type="EMBL" id="WVTB01000083">
    <property type="protein sequence ID" value="KAF3799684.1"/>
    <property type="molecule type" value="Genomic_DNA"/>
</dbReference>
<keyword evidence="2 3" id="KW-0378">Hydrolase</keyword>
<dbReference type="InterPro" id="IPR019826">
    <property type="entry name" value="Carboxylesterase_B_AS"/>
</dbReference>
<dbReference type="InterPro" id="IPR029058">
    <property type="entry name" value="AB_hydrolase_fold"/>
</dbReference>
<dbReference type="Proteomes" id="UP000613401">
    <property type="component" value="Unassembled WGS sequence"/>
</dbReference>
<evidence type="ECO:0000256" key="2">
    <source>
        <dbReference type="ARBA" id="ARBA00022801"/>
    </source>
</evidence>
<name>A0A8H4FG27_COLGL</name>
<dbReference type="EC" id="3.1.1.-" evidence="3"/>
<comment type="similarity">
    <text evidence="1 3">Belongs to the type-B carboxylesterase/lipase family.</text>
</comment>
<dbReference type="FunFam" id="3.40.50.1820:FF:000263">
    <property type="entry name" value="Carboxylic ester hydrolase"/>
    <property type="match status" value="1"/>
</dbReference>
<comment type="caution">
    <text evidence="5">The sequence shown here is derived from an EMBL/GenBank/DDBJ whole genome shotgun (WGS) entry which is preliminary data.</text>
</comment>
<dbReference type="Pfam" id="PF00135">
    <property type="entry name" value="COesterase"/>
    <property type="match status" value="1"/>
</dbReference>
<keyword evidence="6" id="KW-1185">Reference proteome</keyword>
<dbReference type="GeneID" id="69008100"/>
<dbReference type="AlphaFoldDB" id="A0A8H4FG27"/>
<dbReference type="InterPro" id="IPR050309">
    <property type="entry name" value="Type-B_Carboxylest/Lipase"/>
</dbReference>
<dbReference type="Gene3D" id="3.40.50.1820">
    <property type="entry name" value="alpha/beta hydrolase"/>
    <property type="match status" value="1"/>
</dbReference>
<organism evidence="5 6">
    <name type="scientific">Colletotrichum gloeosporioides</name>
    <name type="common">Anthracnose fungus</name>
    <name type="synonym">Glomerella cingulata</name>
    <dbReference type="NCBI Taxonomy" id="474922"/>
    <lineage>
        <taxon>Eukaryota</taxon>
        <taxon>Fungi</taxon>
        <taxon>Dikarya</taxon>
        <taxon>Ascomycota</taxon>
        <taxon>Pezizomycotina</taxon>
        <taxon>Sordariomycetes</taxon>
        <taxon>Hypocreomycetidae</taxon>
        <taxon>Glomerellales</taxon>
        <taxon>Glomerellaceae</taxon>
        <taxon>Colletotrichum</taxon>
        <taxon>Colletotrichum gloeosporioides species complex</taxon>
    </lineage>
</organism>
<proteinExistence type="inferred from homology"/>
<protein>
    <recommendedName>
        <fullName evidence="3">Carboxylic ester hydrolase</fullName>
        <ecNumber evidence="3">3.1.1.-</ecNumber>
    </recommendedName>
</protein>
<evidence type="ECO:0000259" key="4">
    <source>
        <dbReference type="Pfam" id="PF00135"/>
    </source>
</evidence>
<dbReference type="PANTHER" id="PTHR11559">
    <property type="entry name" value="CARBOXYLESTERASE"/>
    <property type="match status" value="1"/>
</dbReference>